<organism evidence="1">
    <name type="scientific">marine metagenome</name>
    <dbReference type="NCBI Taxonomy" id="408172"/>
    <lineage>
        <taxon>unclassified sequences</taxon>
        <taxon>metagenomes</taxon>
        <taxon>ecological metagenomes</taxon>
    </lineage>
</organism>
<sequence>MPKELHEITKFTTGTITVPDEKDIPEDAASYSLNIDSVTEGGKLKGVPADFILQTTGTLSTTSSDQTFDAQVIAMINRDGYRDLVYFEDDTGKIHNITDVYRTGYISAANIASVEGSANNDTITDAAAGFLTSGFRAGQLIHVTGFSTSADNATYKLESAAAGTLTLTSDYDVTGDAGGGGETITITTYKTTDMGTARSANGWRTSVAGELGPSEEVAMQTHNKEVHIGMGQTSSDTPKWVGYVDHEQFETRTDT</sequence>
<proteinExistence type="predicted"/>
<gene>
    <name evidence="1" type="ORF">METZ01_LOCUS212096</name>
</gene>
<protein>
    <submittedName>
        <fullName evidence="1">Uncharacterized protein</fullName>
    </submittedName>
</protein>
<dbReference type="EMBL" id="UINC01048563">
    <property type="protein sequence ID" value="SVB59242.1"/>
    <property type="molecule type" value="Genomic_DNA"/>
</dbReference>
<accession>A0A382F9D3</accession>
<feature type="non-terminal residue" evidence="1">
    <location>
        <position position="255"/>
    </location>
</feature>
<name>A0A382F9D3_9ZZZZ</name>
<evidence type="ECO:0000313" key="1">
    <source>
        <dbReference type="EMBL" id="SVB59242.1"/>
    </source>
</evidence>
<dbReference type="AlphaFoldDB" id="A0A382F9D3"/>
<reference evidence="1" key="1">
    <citation type="submission" date="2018-05" db="EMBL/GenBank/DDBJ databases">
        <authorList>
            <person name="Lanie J.A."/>
            <person name="Ng W.-L."/>
            <person name="Kazmierczak K.M."/>
            <person name="Andrzejewski T.M."/>
            <person name="Davidsen T.M."/>
            <person name="Wayne K.J."/>
            <person name="Tettelin H."/>
            <person name="Glass J.I."/>
            <person name="Rusch D."/>
            <person name="Podicherti R."/>
            <person name="Tsui H.-C.T."/>
            <person name="Winkler M.E."/>
        </authorList>
    </citation>
    <scope>NUCLEOTIDE SEQUENCE</scope>
</reference>